<proteinExistence type="predicted"/>
<dbReference type="AlphaFoldDB" id="A0AAD9RQK2"/>
<sequence>MSLPENELNYTPSRWSKRYPHEEVLRQFGTLAMNVIKNARSTTKCLLDIPYGSTERAKYDIYGSDLPNDAPVFIFIHGGYWQELNKDFGGFPVPVLVANKIKVIAVGYDLCPQVKLRDIVNQIKLAIEKILSSVLDSGCRCVWIAGHSAGAHLAATLLHDTKWIERATERGYFQLIKGLLLLGGIYNIKPLIDTSFNEALKLTEDDIKEFNLTTLNTKEYKAIHNLKVIAIVGECDSPIFVNETREYARKVMSFVDNVEYILLRDNIDHFDIVENLLNTEYIVTRLIIEHMIV</sequence>
<dbReference type="PANTHER" id="PTHR48081:SF33">
    <property type="entry name" value="KYNURENINE FORMAMIDASE"/>
    <property type="match status" value="1"/>
</dbReference>
<reference evidence="3" key="2">
    <citation type="journal article" date="2023" name="Commun. Biol.">
        <title>Intrasexual cuticular hydrocarbon dimorphism in a wasp sheds light on hydrocarbon biosynthesis genes in Hymenoptera.</title>
        <authorList>
            <person name="Moris V.C."/>
            <person name="Podsiadlowski L."/>
            <person name="Martin S."/>
            <person name="Oeyen J.P."/>
            <person name="Donath A."/>
            <person name="Petersen M."/>
            <person name="Wilbrandt J."/>
            <person name="Misof B."/>
            <person name="Liedtke D."/>
            <person name="Thamm M."/>
            <person name="Scheiner R."/>
            <person name="Schmitt T."/>
            <person name="Niehuis O."/>
        </authorList>
    </citation>
    <scope>NUCLEOTIDE SEQUENCE</scope>
    <source>
        <strain evidence="3">GBR_01_08_01A</strain>
    </source>
</reference>
<dbReference type="InterPro" id="IPR050300">
    <property type="entry name" value="GDXG_lipolytic_enzyme"/>
</dbReference>
<dbReference type="PANTHER" id="PTHR48081">
    <property type="entry name" value="AB HYDROLASE SUPERFAMILY PROTEIN C4A8.06C"/>
    <property type="match status" value="1"/>
</dbReference>
<evidence type="ECO:0000256" key="1">
    <source>
        <dbReference type="ARBA" id="ARBA00022801"/>
    </source>
</evidence>
<dbReference type="EMBL" id="JAIFRP010000026">
    <property type="protein sequence ID" value="KAK2584021.1"/>
    <property type="molecule type" value="Genomic_DNA"/>
</dbReference>
<evidence type="ECO:0000313" key="3">
    <source>
        <dbReference type="EMBL" id="KAK2584021.1"/>
    </source>
</evidence>
<dbReference type="GO" id="GO:0004061">
    <property type="term" value="F:arylformamidase activity"/>
    <property type="evidence" value="ECO:0007669"/>
    <property type="project" value="TreeGrafter"/>
</dbReference>
<evidence type="ECO:0000259" key="2">
    <source>
        <dbReference type="Pfam" id="PF07859"/>
    </source>
</evidence>
<keyword evidence="4" id="KW-1185">Reference proteome</keyword>
<dbReference type="Gene3D" id="3.40.50.1820">
    <property type="entry name" value="alpha/beta hydrolase"/>
    <property type="match status" value="1"/>
</dbReference>
<dbReference type="SUPFAM" id="SSF53474">
    <property type="entry name" value="alpha/beta-Hydrolases"/>
    <property type="match status" value="1"/>
</dbReference>
<feature type="domain" description="Alpha/beta hydrolase fold-3" evidence="2">
    <location>
        <begin position="74"/>
        <end position="264"/>
    </location>
</feature>
<dbReference type="Proteomes" id="UP001258017">
    <property type="component" value="Unassembled WGS sequence"/>
</dbReference>
<keyword evidence="1" id="KW-0378">Hydrolase</keyword>
<gene>
    <name evidence="3" type="ORF">KPH14_006477</name>
</gene>
<dbReference type="InterPro" id="IPR013094">
    <property type="entry name" value="AB_hydrolase_3"/>
</dbReference>
<name>A0AAD9RQK2_9HYME</name>
<evidence type="ECO:0000313" key="4">
    <source>
        <dbReference type="Proteomes" id="UP001258017"/>
    </source>
</evidence>
<reference evidence="3" key="1">
    <citation type="submission" date="2021-08" db="EMBL/GenBank/DDBJ databases">
        <authorList>
            <person name="Misof B."/>
            <person name="Oliver O."/>
            <person name="Podsiadlowski L."/>
            <person name="Donath A."/>
            <person name="Peters R."/>
            <person name="Mayer C."/>
            <person name="Rust J."/>
            <person name="Gunkel S."/>
            <person name="Lesny P."/>
            <person name="Martin S."/>
            <person name="Oeyen J.P."/>
            <person name="Petersen M."/>
            <person name="Panagiotis P."/>
            <person name="Wilbrandt J."/>
            <person name="Tanja T."/>
        </authorList>
    </citation>
    <scope>NUCLEOTIDE SEQUENCE</scope>
    <source>
        <strain evidence="3">GBR_01_08_01A</strain>
        <tissue evidence="3">Thorax + abdomen</tissue>
    </source>
</reference>
<protein>
    <recommendedName>
        <fullName evidence="2">Alpha/beta hydrolase fold-3 domain-containing protein</fullName>
    </recommendedName>
</protein>
<dbReference type="Pfam" id="PF07859">
    <property type="entry name" value="Abhydrolase_3"/>
    <property type="match status" value="1"/>
</dbReference>
<dbReference type="InterPro" id="IPR029058">
    <property type="entry name" value="AB_hydrolase_fold"/>
</dbReference>
<accession>A0AAD9RQK2</accession>
<organism evidence="3 4">
    <name type="scientific">Odynerus spinipes</name>
    <dbReference type="NCBI Taxonomy" id="1348599"/>
    <lineage>
        <taxon>Eukaryota</taxon>
        <taxon>Metazoa</taxon>
        <taxon>Ecdysozoa</taxon>
        <taxon>Arthropoda</taxon>
        <taxon>Hexapoda</taxon>
        <taxon>Insecta</taxon>
        <taxon>Pterygota</taxon>
        <taxon>Neoptera</taxon>
        <taxon>Endopterygota</taxon>
        <taxon>Hymenoptera</taxon>
        <taxon>Apocrita</taxon>
        <taxon>Aculeata</taxon>
        <taxon>Vespoidea</taxon>
        <taxon>Vespidae</taxon>
        <taxon>Eumeninae</taxon>
        <taxon>Odynerus</taxon>
    </lineage>
</organism>
<comment type="caution">
    <text evidence="3">The sequence shown here is derived from an EMBL/GenBank/DDBJ whole genome shotgun (WGS) entry which is preliminary data.</text>
</comment>